<comment type="catalytic activity">
    <reaction evidence="1">
        <text>RNA(n) + a ribonucleoside 5'-triphosphate = RNA(n+1) + diphosphate</text>
        <dbReference type="Rhea" id="RHEA:21248"/>
        <dbReference type="Rhea" id="RHEA-COMP:14527"/>
        <dbReference type="Rhea" id="RHEA-COMP:17342"/>
        <dbReference type="ChEBI" id="CHEBI:33019"/>
        <dbReference type="ChEBI" id="CHEBI:61557"/>
        <dbReference type="ChEBI" id="CHEBI:140395"/>
        <dbReference type="EC" id="2.7.7.48"/>
    </reaction>
</comment>
<gene>
    <name evidence="4" type="ORF">BCV69DRAFT_283911</name>
</gene>
<dbReference type="Pfam" id="PF05183">
    <property type="entry name" value="RdRP"/>
    <property type="match status" value="1"/>
</dbReference>
<feature type="compositionally biased region" description="Low complexity" evidence="2">
    <location>
        <begin position="26"/>
        <end position="35"/>
    </location>
</feature>
<comment type="similarity">
    <text evidence="1">Belongs to the RdRP family.</text>
</comment>
<dbReference type="GO" id="GO:0031380">
    <property type="term" value="C:nuclear RNA-directed RNA polymerase complex"/>
    <property type="evidence" value="ECO:0007669"/>
    <property type="project" value="TreeGrafter"/>
</dbReference>
<keyword evidence="1" id="KW-0696">RNA-directed RNA polymerase</keyword>
<evidence type="ECO:0000256" key="2">
    <source>
        <dbReference type="SAM" id="MobiDB-lite"/>
    </source>
</evidence>
<evidence type="ECO:0000313" key="5">
    <source>
        <dbReference type="Proteomes" id="UP000245942"/>
    </source>
</evidence>
<dbReference type="GO" id="GO:0030422">
    <property type="term" value="P:siRNA processing"/>
    <property type="evidence" value="ECO:0007669"/>
    <property type="project" value="TreeGrafter"/>
</dbReference>
<keyword evidence="1" id="KW-0808">Transferase</keyword>
<reference evidence="4 5" key="1">
    <citation type="journal article" date="2018" name="Mol. Biol. Evol.">
        <title>Broad Genomic Sampling Reveals a Smut Pathogenic Ancestry of the Fungal Clade Ustilaginomycotina.</title>
        <authorList>
            <person name="Kijpornyongpan T."/>
            <person name="Mondo S.J."/>
            <person name="Barry K."/>
            <person name="Sandor L."/>
            <person name="Lee J."/>
            <person name="Lipzen A."/>
            <person name="Pangilinan J."/>
            <person name="LaButti K."/>
            <person name="Hainaut M."/>
            <person name="Henrissat B."/>
            <person name="Grigoriev I.V."/>
            <person name="Spatafora J.W."/>
            <person name="Aime M.C."/>
        </authorList>
    </citation>
    <scope>NUCLEOTIDE SEQUENCE [LARGE SCALE GENOMIC DNA]</scope>
    <source>
        <strain evidence="4 5">MCA 4718</strain>
    </source>
</reference>
<protein>
    <recommendedName>
        <fullName evidence="1">RNA-dependent RNA polymerase</fullName>
        <ecNumber evidence="1">2.7.7.48</ecNumber>
    </recommendedName>
</protein>
<evidence type="ECO:0000256" key="1">
    <source>
        <dbReference type="RuleBase" id="RU363098"/>
    </source>
</evidence>
<dbReference type="PANTHER" id="PTHR23079:SF17">
    <property type="entry name" value="RNA-DEPENDENT RNA POLYMERASE"/>
    <property type="match status" value="1"/>
</dbReference>
<name>A0A316U645_9BASI</name>
<dbReference type="GO" id="GO:0003968">
    <property type="term" value="F:RNA-directed RNA polymerase activity"/>
    <property type="evidence" value="ECO:0007669"/>
    <property type="project" value="UniProtKB-KW"/>
</dbReference>
<dbReference type="Proteomes" id="UP000245942">
    <property type="component" value="Unassembled WGS sequence"/>
</dbReference>
<evidence type="ECO:0000259" key="3">
    <source>
        <dbReference type="Pfam" id="PF05183"/>
    </source>
</evidence>
<feature type="compositionally biased region" description="Polar residues" evidence="2">
    <location>
        <begin position="36"/>
        <end position="46"/>
    </location>
</feature>
<feature type="compositionally biased region" description="Polar residues" evidence="2">
    <location>
        <begin position="117"/>
        <end position="126"/>
    </location>
</feature>
<dbReference type="GO" id="GO:0003723">
    <property type="term" value="F:RNA binding"/>
    <property type="evidence" value="ECO:0007669"/>
    <property type="project" value="UniProtKB-KW"/>
</dbReference>
<dbReference type="RefSeq" id="XP_025346973.1">
    <property type="nucleotide sequence ID" value="XM_025492863.1"/>
</dbReference>
<dbReference type="OrthoDB" id="6513042at2759"/>
<feature type="region of interest" description="Disordered" evidence="2">
    <location>
        <begin position="26"/>
        <end position="134"/>
    </location>
</feature>
<feature type="compositionally biased region" description="Polar residues" evidence="2">
    <location>
        <begin position="64"/>
        <end position="73"/>
    </location>
</feature>
<sequence length="1397" mass="157561">MPALEHALTQLDINSIRDLGSAVTSISSNASSSSSGFRTPKTSSGLPVTRPSAQAPLPPPWLLRQNNLASSELRTAPSAASSTGTAGRTQGRQSTSGHQQRSQNQQTQRQNHQQRGPRSTQGSRGQNLPDYERPQEPVLVCYQLPQNTYARVFRKAVGAAIKKAFPDPPTFRATVRSKRGTVEFGQVTFPNLDCCNIFMRWYGPQARDSVEIAKHRLRFERPKPGTVRITEQEIKSLIFKPNTVAVDTHSDYENSDEERAKDLYVLECELGGWDSKGRFASAWKSNVLDDHYSVVDLDGDSAKLTVRLSDRLISISLYSVEKLVVHGKDLYIYTTALPTYLQDITGGIASLTRRVGIMKFNGLDSVAKFVRTPGLDSAHEKIAPFCYVVKVRCTNRADLDHFLLRWRRKLIDIVAYIDIEQNTDQPYRNGILRKLNEWYASTSFELSFQVHGLVQSGLLTPLEVWELTLLFKEIDRRLDPPTAAVVVRTARSGLRHHMPGEVSVSDADAFAQRLKEQLWQAEEAQRSPFKTVHEDTGYHQIHAAVITPAGLWLDGPQRDTGNRIVRAYPGKETHFLRVRIQDESGDLIRDSREVDQDEQIFSGKVQKLFLEGLRVGGRLFRFLGFSTSSLREHSTWFVSDFVYEGEAVSADSIRATIGDLSNIKVPARYAARMGQAFTSTAFQIDVPFERRLIVEDVKIGTKRYNSIGNVVSREYIFSDGCGTLSRATMEKLHEKDARIRRNKRKTTLPVVFQVRIGGAKGVLSLNSEQTGSDVMLRESMVKFETNEVDHPHAISLEVASSADAPLSTNLNRPLVALLETLGVPPSNFLRIQEQAVADLRFAVTDTVAALRLYRSYGVGIAAESSDLLQTLHRVLGIKGITDVAFLKRCNLTVLTSALRMIKYKARCKVDQAWTLIGIMDESGLLDEGQVYVQLREGQDANPQFLKGWCLVGRSPYLAAGDVQYATLIGRPPPGHPLLNLHNCVVFSRRGRRPLPSMLSGGDLDGDLYNVFQNPLLMPPKTRPAGEFDSETPKSLPRPVTWEDVVNFFLLYCQTDRLGMIADRHLCIADRSAFGVEDRQCEKLAQLASVAVDYQKTGVPPDLRNIPRLEDPARPDFCQSEHRVEGRRAKERSRWARLNLGYYESPKALGQMFRAISVSADIDSWGRNISPVKSESEIRLLYWNKIRPWLPDNWLPGGDEDMAAVQVYYSLLDGYANDYAPERRREDLSEEECFMGVILSRFGTRFTGSRGYSAQIGLKDDISGLIDQTMSNFCDTQEWNEPRITPKSLRDLSWNYTTPEGEREAKMARLKADKDFVQYLVIRLARWIRASEMFEEVKSPAVSNLRRNNAEGGEHWTHRRYEGAKWIAIAPILKKIEELEMWNLWFKQMTRNMGSRAV</sequence>
<dbReference type="STRING" id="1684307.A0A316U645"/>
<dbReference type="InterPro" id="IPR007855">
    <property type="entry name" value="RDRP"/>
</dbReference>
<feature type="domain" description="RDRP core" evidence="3">
    <location>
        <begin position="546"/>
        <end position="1155"/>
    </location>
</feature>
<keyword evidence="1" id="KW-0694">RNA-binding</keyword>
<dbReference type="PANTHER" id="PTHR23079">
    <property type="entry name" value="RNA-DEPENDENT RNA POLYMERASE"/>
    <property type="match status" value="1"/>
</dbReference>
<dbReference type="EMBL" id="KZ819330">
    <property type="protein sequence ID" value="PWN19813.1"/>
    <property type="molecule type" value="Genomic_DNA"/>
</dbReference>
<dbReference type="EC" id="2.7.7.48" evidence="1"/>
<keyword evidence="5" id="KW-1185">Reference proteome</keyword>
<dbReference type="InterPro" id="IPR057596">
    <property type="entry name" value="RDRP_core"/>
</dbReference>
<evidence type="ECO:0000313" key="4">
    <source>
        <dbReference type="EMBL" id="PWN19813.1"/>
    </source>
</evidence>
<keyword evidence="1" id="KW-0548">Nucleotidyltransferase</keyword>
<accession>A0A316U645</accession>
<feature type="compositionally biased region" description="Low complexity" evidence="2">
    <location>
        <begin position="74"/>
        <end position="116"/>
    </location>
</feature>
<organism evidence="4 5">
    <name type="scientific">Pseudomicrostroma glucosiphilum</name>
    <dbReference type="NCBI Taxonomy" id="1684307"/>
    <lineage>
        <taxon>Eukaryota</taxon>
        <taxon>Fungi</taxon>
        <taxon>Dikarya</taxon>
        <taxon>Basidiomycota</taxon>
        <taxon>Ustilaginomycotina</taxon>
        <taxon>Exobasidiomycetes</taxon>
        <taxon>Microstromatales</taxon>
        <taxon>Microstromatales incertae sedis</taxon>
        <taxon>Pseudomicrostroma</taxon>
    </lineage>
</organism>
<proteinExistence type="inferred from homology"/>
<dbReference type="GeneID" id="37014597"/>